<dbReference type="InterPro" id="IPR001951">
    <property type="entry name" value="Histone_H4"/>
</dbReference>
<evidence type="ECO:0000256" key="4">
    <source>
        <dbReference type="ARBA" id="ARBA00022454"/>
    </source>
</evidence>
<reference evidence="9" key="1">
    <citation type="submission" date="2008-07" db="EMBL/GenBank/DDBJ databases">
        <title>Annotation of Ajellomyces capsulatus strain H88.</title>
        <authorList>
            <person name="Champion M."/>
            <person name="Cuomo C."/>
            <person name="Ma L.-J."/>
            <person name="Henn M.R."/>
            <person name="Sil A."/>
            <person name="Goldman B."/>
            <person name="Young S.K."/>
            <person name="Kodira C.D."/>
            <person name="Zeng Q."/>
            <person name="Koehrsen M."/>
            <person name="Alvarado L."/>
            <person name="Berlin A."/>
            <person name="Borenstein D."/>
            <person name="Chen Z."/>
            <person name="Engels R."/>
            <person name="Freedman E."/>
            <person name="Gellesch M."/>
            <person name="Goldberg J."/>
            <person name="Griggs A."/>
            <person name="Gujja S."/>
            <person name="Heiman D."/>
            <person name="Hepburn T."/>
            <person name="Howarth C."/>
            <person name="Jen D."/>
            <person name="Larson L."/>
            <person name="Lewis B."/>
            <person name="Mehta T."/>
            <person name="Park D."/>
            <person name="Pearson M."/>
            <person name="Roberts A."/>
            <person name="Saif S."/>
            <person name="Shea T."/>
            <person name="Shenoy N."/>
            <person name="Sisk P."/>
            <person name="Stolte C."/>
            <person name="Sykes S."/>
            <person name="Walk T."/>
            <person name="White J."/>
            <person name="Yandava C."/>
            <person name="Klein B."/>
            <person name="McEwen J.G."/>
            <person name="Puccia R."/>
            <person name="Goldman G.H."/>
            <person name="Felipe M.S."/>
            <person name="Nino-Vega G."/>
            <person name="San-Blas G."/>
            <person name="Taylor J."/>
            <person name="Mendoza L."/>
            <person name="Galagan J."/>
            <person name="Nusbaum C."/>
            <person name="Birren B."/>
        </authorList>
    </citation>
    <scope>NUCLEOTIDE SEQUENCE [LARGE SCALE GENOMIC DNA]</scope>
    <source>
        <strain evidence="9">H88</strain>
    </source>
</reference>
<evidence type="ECO:0000256" key="1">
    <source>
        <dbReference type="ARBA" id="ARBA00004123"/>
    </source>
</evidence>
<keyword evidence="7" id="KW-0544">Nucleosome core</keyword>
<comment type="subcellular location">
    <subcellularLocation>
        <location evidence="2">Chromosome</location>
    </subcellularLocation>
    <subcellularLocation>
        <location evidence="1">Nucleus</location>
    </subcellularLocation>
</comment>
<comment type="similarity">
    <text evidence="3">Belongs to the histone H4 family.</text>
</comment>
<dbReference type="HOGENOM" id="CLU_2145159_0_0_1"/>
<evidence type="ECO:0000256" key="5">
    <source>
        <dbReference type="ARBA" id="ARBA00023125"/>
    </source>
</evidence>
<gene>
    <name evidence="8" type="ORF">HCEG_03792</name>
</gene>
<accession>F0UE47</accession>
<dbReference type="GO" id="GO:0005634">
    <property type="term" value="C:nucleus"/>
    <property type="evidence" value="ECO:0007669"/>
    <property type="project" value="UniProtKB-SubCell"/>
</dbReference>
<dbReference type="AlphaFoldDB" id="F0UE47"/>
<dbReference type="STRING" id="544711.F0UE47"/>
<dbReference type="VEuPathDB" id="FungiDB:I7I53_03208"/>
<evidence type="ECO:0000256" key="3">
    <source>
        <dbReference type="ARBA" id="ARBA00006564"/>
    </source>
</evidence>
<dbReference type="EMBL" id="DS990638">
    <property type="protein sequence ID" value="EGC44577.1"/>
    <property type="molecule type" value="Genomic_DNA"/>
</dbReference>
<dbReference type="OrthoDB" id="4341621at2759"/>
<sequence length="121" mass="14205">METINSRHNCNLSNVAKFVPKRHRKRLRDNIMGITKPTIRYVYENPKYLGLLHFKVGDYQNPLESTPFLPRLARRGGVIRIQKDIYDTVRSVVLERLRETVTTRDVSSVHIAWHGKSCLRF</sequence>
<proteinExistence type="inferred from homology"/>
<evidence type="ECO:0000256" key="2">
    <source>
        <dbReference type="ARBA" id="ARBA00004286"/>
    </source>
</evidence>
<dbReference type="Proteomes" id="UP000008142">
    <property type="component" value="Unassembled WGS sequence"/>
</dbReference>
<evidence type="ECO:0000313" key="8">
    <source>
        <dbReference type="EMBL" id="EGC44577.1"/>
    </source>
</evidence>
<dbReference type="OMA" id="HIAWHGK"/>
<dbReference type="Gene3D" id="1.10.20.10">
    <property type="entry name" value="Histone, subunit A"/>
    <property type="match status" value="2"/>
</dbReference>
<name>F0UE47_AJEC8</name>
<dbReference type="GO" id="GO:0000786">
    <property type="term" value="C:nucleosome"/>
    <property type="evidence" value="ECO:0007669"/>
    <property type="project" value="UniProtKB-KW"/>
</dbReference>
<evidence type="ECO:0000256" key="7">
    <source>
        <dbReference type="ARBA" id="ARBA00023269"/>
    </source>
</evidence>
<keyword evidence="6" id="KW-0539">Nucleus</keyword>
<dbReference type="GO" id="GO:0030527">
    <property type="term" value="F:structural constituent of chromatin"/>
    <property type="evidence" value="ECO:0007669"/>
    <property type="project" value="InterPro"/>
</dbReference>
<dbReference type="InterPro" id="IPR009072">
    <property type="entry name" value="Histone-fold"/>
</dbReference>
<keyword evidence="5" id="KW-0238">DNA-binding</keyword>
<evidence type="ECO:0000256" key="6">
    <source>
        <dbReference type="ARBA" id="ARBA00023242"/>
    </source>
</evidence>
<keyword evidence="4" id="KW-0158">Chromosome</keyword>
<dbReference type="GO" id="GO:0046982">
    <property type="term" value="F:protein heterodimerization activity"/>
    <property type="evidence" value="ECO:0007669"/>
    <property type="project" value="InterPro"/>
</dbReference>
<evidence type="ECO:0000313" key="9">
    <source>
        <dbReference type="Proteomes" id="UP000008142"/>
    </source>
</evidence>
<dbReference type="PANTHER" id="PTHR10484">
    <property type="entry name" value="HISTONE H4"/>
    <property type="match status" value="1"/>
</dbReference>
<dbReference type="GO" id="GO:0003677">
    <property type="term" value="F:DNA binding"/>
    <property type="evidence" value="ECO:0007669"/>
    <property type="project" value="UniProtKB-KW"/>
</dbReference>
<protein>
    <submittedName>
        <fullName evidence="8">Predicted protein</fullName>
    </submittedName>
</protein>
<organism evidence="9">
    <name type="scientific">Ajellomyces capsulatus (strain H88)</name>
    <name type="common">Darling's disease fungus</name>
    <name type="synonym">Histoplasma capsulatum</name>
    <dbReference type="NCBI Taxonomy" id="544711"/>
    <lineage>
        <taxon>Eukaryota</taxon>
        <taxon>Fungi</taxon>
        <taxon>Dikarya</taxon>
        <taxon>Ascomycota</taxon>
        <taxon>Pezizomycotina</taxon>
        <taxon>Eurotiomycetes</taxon>
        <taxon>Eurotiomycetidae</taxon>
        <taxon>Onygenales</taxon>
        <taxon>Ajellomycetaceae</taxon>
        <taxon>Histoplasma</taxon>
    </lineage>
</organism>